<organism evidence="3 6">
    <name type="scientific">Didymodactylos carnosus</name>
    <dbReference type="NCBI Taxonomy" id="1234261"/>
    <lineage>
        <taxon>Eukaryota</taxon>
        <taxon>Metazoa</taxon>
        <taxon>Spiralia</taxon>
        <taxon>Gnathifera</taxon>
        <taxon>Rotifera</taxon>
        <taxon>Eurotatoria</taxon>
        <taxon>Bdelloidea</taxon>
        <taxon>Philodinida</taxon>
        <taxon>Philodinidae</taxon>
        <taxon>Didymodactylos</taxon>
    </lineage>
</organism>
<evidence type="ECO:0000313" key="2">
    <source>
        <dbReference type="EMBL" id="CAF0752251.1"/>
    </source>
</evidence>
<gene>
    <name evidence="3" type="ORF">GPM918_LOCUS2690</name>
    <name evidence="2" type="ORF">OVA965_LOCUS2081</name>
    <name evidence="5" type="ORF">SRO942_LOCUS2690</name>
    <name evidence="4" type="ORF">TMI583_LOCUS2081</name>
</gene>
<dbReference type="Proteomes" id="UP000682733">
    <property type="component" value="Unassembled WGS sequence"/>
</dbReference>
<keyword evidence="6" id="KW-1185">Reference proteome</keyword>
<accession>A0A813RIW0</accession>
<reference evidence="3" key="1">
    <citation type="submission" date="2021-02" db="EMBL/GenBank/DDBJ databases">
        <authorList>
            <person name="Nowell W R."/>
        </authorList>
    </citation>
    <scope>NUCLEOTIDE SEQUENCE</scope>
</reference>
<evidence type="ECO:0000313" key="5">
    <source>
        <dbReference type="EMBL" id="CAF3568840.1"/>
    </source>
</evidence>
<feature type="compositionally biased region" description="Polar residues" evidence="1">
    <location>
        <begin position="50"/>
        <end position="60"/>
    </location>
</feature>
<comment type="caution">
    <text evidence="3">The sequence shown here is derived from an EMBL/GenBank/DDBJ whole genome shotgun (WGS) entry which is preliminary data.</text>
</comment>
<dbReference type="Proteomes" id="UP000681722">
    <property type="component" value="Unassembled WGS sequence"/>
</dbReference>
<dbReference type="EMBL" id="CAJOBA010000426">
    <property type="protein sequence ID" value="CAF3531109.1"/>
    <property type="molecule type" value="Genomic_DNA"/>
</dbReference>
<sequence>MRKSNFHWIITKKEPMIEDVQPQVQKDEIHVEKTKTQVKVDEKSDKEMSYNMNSTKPSEWQSDETSNEYLRRFRNYEI</sequence>
<feature type="region of interest" description="Disordered" evidence="1">
    <location>
        <begin position="35"/>
        <end position="66"/>
    </location>
</feature>
<name>A0A813RIW0_9BILA</name>
<dbReference type="EMBL" id="CAJNOQ010000305">
    <property type="protein sequence ID" value="CAF0785175.1"/>
    <property type="molecule type" value="Genomic_DNA"/>
</dbReference>
<evidence type="ECO:0000256" key="1">
    <source>
        <dbReference type="SAM" id="MobiDB-lite"/>
    </source>
</evidence>
<dbReference type="Proteomes" id="UP000663829">
    <property type="component" value="Unassembled WGS sequence"/>
</dbReference>
<dbReference type="AlphaFoldDB" id="A0A813RIW0"/>
<dbReference type="Proteomes" id="UP000677228">
    <property type="component" value="Unassembled WGS sequence"/>
</dbReference>
<evidence type="ECO:0000313" key="4">
    <source>
        <dbReference type="EMBL" id="CAF3531109.1"/>
    </source>
</evidence>
<evidence type="ECO:0000313" key="3">
    <source>
        <dbReference type="EMBL" id="CAF0785175.1"/>
    </source>
</evidence>
<protein>
    <submittedName>
        <fullName evidence="3">Uncharacterized protein</fullName>
    </submittedName>
</protein>
<dbReference type="EMBL" id="CAJOBC010000305">
    <property type="protein sequence ID" value="CAF3568840.1"/>
    <property type="molecule type" value="Genomic_DNA"/>
</dbReference>
<feature type="compositionally biased region" description="Basic and acidic residues" evidence="1">
    <location>
        <begin position="35"/>
        <end position="48"/>
    </location>
</feature>
<dbReference type="EMBL" id="CAJNOK010000426">
    <property type="protein sequence ID" value="CAF0752251.1"/>
    <property type="molecule type" value="Genomic_DNA"/>
</dbReference>
<proteinExistence type="predicted"/>
<evidence type="ECO:0000313" key="6">
    <source>
        <dbReference type="Proteomes" id="UP000663829"/>
    </source>
</evidence>